<organism evidence="1 2">
    <name type="scientific">Hypoxylon rubiginosum</name>
    <dbReference type="NCBI Taxonomy" id="110542"/>
    <lineage>
        <taxon>Eukaryota</taxon>
        <taxon>Fungi</taxon>
        <taxon>Dikarya</taxon>
        <taxon>Ascomycota</taxon>
        <taxon>Pezizomycotina</taxon>
        <taxon>Sordariomycetes</taxon>
        <taxon>Xylariomycetidae</taxon>
        <taxon>Xylariales</taxon>
        <taxon>Hypoxylaceae</taxon>
        <taxon>Hypoxylon</taxon>
    </lineage>
</organism>
<dbReference type="EMBL" id="MU394324">
    <property type="protein sequence ID" value="KAI6085495.1"/>
    <property type="molecule type" value="Genomic_DNA"/>
</dbReference>
<evidence type="ECO:0000313" key="2">
    <source>
        <dbReference type="Proteomes" id="UP001497680"/>
    </source>
</evidence>
<keyword evidence="2" id="KW-1185">Reference proteome</keyword>
<reference evidence="1 2" key="1">
    <citation type="journal article" date="2022" name="New Phytol.">
        <title>Ecological generalism drives hyperdiversity of secondary metabolite gene clusters in xylarialean endophytes.</title>
        <authorList>
            <person name="Franco M.E.E."/>
            <person name="Wisecaver J.H."/>
            <person name="Arnold A.E."/>
            <person name="Ju Y.M."/>
            <person name="Slot J.C."/>
            <person name="Ahrendt S."/>
            <person name="Moore L.P."/>
            <person name="Eastman K.E."/>
            <person name="Scott K."/>
            <person name="Konkel Z."/>
            <person name="Mondo S.J."/>
            <person name="Kuo A."/>
            <person name="Hayes R.D."/>
            <person name="Haridas S."/>
            <person name="Andreopoulos B."/>
            <person name="Riley R."/>
            <person name="LaButti K."/>
            <person name="Pangilinan J."/>
            <person name="Lipzen A."/>
            <person name="Amirebrahimi M."/>
            <person name="Yan J."/>
            <person name="Adam C."/>
            <person name="Keymanesh K."/>
            <person name="Ng V."/>
            <person name="Louie K."/>
            <person name="Northen T."/>
            <person name="Drula E."/>
            <person name="Henrissat B."/>
            <person name="Hsieh H.M."/>
            <person name="Youens-Clark K."/>
            <person name="Lutzoni F."/>
            <person name="Miadlikowska J."/>
            <person name="Eastwood D.C."/>
            <person name="Hamelin R.C."/>
            <person name="Grigoriev I.V."/>
            <person name="U'Ren J.M."/>
        </authorList>
    </citation>
    <scope>NUCLEOTIDE SEQUENCE [LARGE SCALE GENOMIC DNA]</scope>
    <source>
        <strain evidence="1 2">ER1909</strain>
    </source>
</reference>
<name>A0ACC0CZG5_9PEZI</name>
<accession>A0ACC0CZG5</accession>
<dbReference type="Proteomes" id="UP001497680">
    <property type="component" value="Unassembled WGS sequence"/>
</dbReference>
<proteinExistence type="predicted"/>
<comment type="caution">
    <text evidence="1">The sequence shown here is derived from an EMBL/GenBank/DDBJ whole genome shotgun (WGS) entry which is preliminary data.</text>
</comment>
<protein>
    <submittedName>
        <fullName evidence="1">Uncharacterized protein</fullName>
    </submittedName>
</protein>
<sequence>MAGNQGAFQPGGSNRPQPPTAPPHPATGGRPAGSMAAQVHPSPAPPRMGLPPNLARGPSVVISDVSRDLKTVDDMRSELTEYAIFRFEKMQVQNRYDDDGTPPVSSWEQAIRTQVLGMSLRETARQIQRLNRDTRPLADKLKTISPVLQRQIDAAQLTLQNPDSMNYEWNFTQIDHQLREVDPYAAARENHPSHGKHHGSTKKRYHSRTSGHRRKSYERISLTAYFKRTPKPNVDIPALYEAKKKLSFPNNSHSAHPSTSNDLRPPPVGPRPTGGAAPVGPNGAHSAVSPPAAHPGKLGPGEGGNLARNVAFGNGQNREEAFRNHNTMRRELGYSDGSSSDESFDTQATPATSISSGSFNNYENHRRHPGDDWIRAGNGNGRRDENEQGRNPPRHHAIPEQQYSPKNEPRLSSTPGRHPPLPRVSGITIDRVRDDAYLVGIRDGRGDAWLAQQRALQEAQRLRPKPRIIQEVRPLNRRHMSHPEPERFDRREYLDDEINRFNRLSLDAEDGYDAMFRRADARRRREFEYLLQRGSVLDDDPFDKGTFSYAREGRRRYREPYVTDDSDTDLSPSPRGGRSFRY</sequence>
<gene>
    <name evidence="1" type="ORF">F4821DRAFT_240304</name>
</gene>
<evidence type="ECO:0000313" key="1">
    <source>
        <dbReference type="EMBL" id="KAI6085495.1"/>
    </source>
</evidence>